<protein>
    <submittedName>
        <fullName evidence="1">Phage tail protein</fullName>
    </submittedName>
</protein>
<name>A0ABY7SJA4_9RHOB</name>
<accession>A0ABY7SJA4</accession>
<reference evidence="1 2" key="1">
    <citation type="submission" date="2021-01" db="EMBL/GenBank/DDBJ databases">
        <title>Biogeographic distribution of Paracoccus.</title>
        <authorList>
            <person name="Hollensteiner J."/>
            <person name="Leineberger J."/>
            <person name="Brinkhoff T."/>
            <person name="Daniel R."/>
        </authorList>
    </citation>
    <scope>NUCLEOTIDE SEQUENCE [LARGE SCALE GENOMIC DNA]</scope>
    <source>
        <strain evidence="1 2">KCTC 22803</strain>
    </source>
</reference>
<gene>
    <name evidence="1" type="ORF">JHX87_10820</name>
</gene>
<dbReference type="InterPro" id="IPR010667">
    <property type="entry name" value="Phage_T4_Gp19"/>
</dbReference>
<evidence type="ECO:0000313" key="1">
    <source>
        <dbReference type="EMBL" id="WCR06006.1"/>
    </source>
</evidence>
<keyword evidence="2" id="KW-1185">Reference proteome</keyword>
<dbReference type="RefSeq" id="WP_271884944.1">
    <property type="nucleotide sequence ID" value="NZ_CP067136.1"/>
</dbReference>
<organism evidence="1 2">
    <name type="scientific">Paracoccus fistulariae</name>
    <dbReference type="NCBI Taxonomy" id="658446"/>
    <lineage>
        <taxon>Bacteria</taxon>
        <taxon>Pseudomonadati</taxon>
        <taxon>Pseudomonadota</taxon>
        <taxon>Alphaproteobacteria</taxon>
        <taxon>Rhodobacterales</taxon>
        <taxon>Paracoccaceae</taxon>
        <taxon>Paracoccus</taxon>
    </lineage>
</organism>
<sequence>MPSTKPLNPLLTYKFQVYFADEGGMPLLGMTRMSRLGRQIRKAGFHTGGQMRSPAAELQRGIAQEAVTFEQGICLSDGRLEGWVRGAAGCRATPRDLRVDVMNAQGEIASGYILAACRVSEYRALPQLDAQRSGVTGIAVLTVQPVGWRRAEKAG</sequence>
<dbReference type="EMBL" id="CP067136">
    <property type="protein sequence ID" value="WCR06006.1"/>
    <property type="molecule type" value="Genomic_DNA"/>
</dbReference>
<dbReference type="Pfam" id="PF06841">
    <property type="entry name" value="Phage_T4_gp19"/>
    <property type="match status" value="1"/>
</dbReference>
<dbReference type="Proteomes" id="UP001219349">
    <property type="component" value="Chromosome"/>
</dbReference>
<evidence type="ECO:0000313" key="2">
    <source>
        <dbReference type="Proteomes" id="UP001219349"/>
    </source>
</evidence>
<proteinExistence type="predicted"/>